<dbReference type="GO" id="GO:0034456">
    <property type="term" value="C:UTP-C complex"/>
    <property type="evidence" value="ECO:0007669"/>
    <property type="project" value="TreeGrafter"/>
</dbReference>
<organism evidence="4">
    <name type="scientific">Timema douglasi</name>
    <name type="common">Walking stick</name>
    <dbReference type="NCBI Taxonomy" id="61478"/>
    <lineage>
        <taxon>Eukaryota</taxon>
        <taxon>Metazoa</taxon>
        <taxon>Ecdysozoa</taxon>
        <taxon>Arthropoda</taxon>
        <taxon>Hexapoda</taxon>
        <taxon>Insecta</taxon>
        <taxon>Pterygota</taxon>
        <taxon>Neoptera</taxon>
        <taxon>Polyneoptera</taxon>
        <taxon>Phasmatodea</taxon>
        <taxon>Timematodea</taxon>
        <taxon>Timematoidea</taxon>
        <taxon>Timematidae</taxon>
        <taxon>Timema</taxon>
    </lineage>
</organism>
<dbReference type="GO" id="GO:0000028">
    <property type="term" value="P:ribosomal small subunit assembly"/>
    <property type="evidence" value="ECO:0007669"/>
    <property type="project" value="TreeGrafter"/>
</dbReference>
<gene>
    <name evidence="4" type="ORF">TDIB3V08_LOCUS3302</name>
</gene>
<dbReference type="GO" id="GO:0032545">
    <property type="term" value="C:CURI complex"/>
    <property type="evidence" value="ECO:0007669"/>
    <property type="project" value="TreeGrafter"/>
</dbReference>
<sequence>MDQAEKDMEAQGADWRRVAKAEIWSVVRKKSMLQYHIALATESLSGCLRHILSPCGNVTAVEFHQTPTTRVRPPEQSAFFPTQLPIKGFKVAYVVFDKPSGLQAALRLSSHKTQVLSTSESPVVCGIMKWCKEYNTRIVDPKLLQKDIDGFMKTYDRKADENDARDKQAMEEDSEGWITVTNK</sequence>
<evidence type="ECO:0000256" key="1">
    <source>
        <dbReference type="ARBA" id="ARBA00006110"/>
    </source>
</evidence>
<dbReference type="Pfam" id="PF12923">
    <property type="entry name" value="RRP7"/>
    <property type="match status" value="1"/>
</dbReference>
<feature type="domain" description="Ribosomal RNA-processing protein 7 C-terminal" evidence="3">
    <location>
        <begin position="136"/>
        <end position="182"/>
    </location>
</feature>
<name>A0A7R8VFS7_TIMDO</name>
<evidence type="ECO:0000259" key="3">
    <source>
        <dbReference type="Pfam" id="PF12923"/>
    </source>
</evidence>
<feature type="compositionally biased region" description="Basic and acidic residues" evidence="2">
    <location>
        <begin position="160"/>
        <end position="170"/>
    </location>
</feature>
<proteinExistence type="inferred from homology"/>
<comment type="similarity">
    <text evidence="1">Belongs to the RRP7 family.</text>
</comment>
<evidence type="ECO:0000313" key="4">
    <source>
        <dbReference type="EMBL" id="CAD7196978.1"/>
    </source>
</evidence>
<feature type="region of interest" description="Disordered" evidence="2">
    <location>
        <begin position="160"/>
        <end position="183"/>
    </location>
</feature>
<dbReference type="InterPro" id="IPR024326">
    <property type="entry name" value="RRP7_C"/>
</dbReference>
<dbReference type="PANTHER" id="PTHR13191">
    <property type="entry name" value="RIBOSOMAL RNA PROCESSING PROTEIN 7-RELATED"/>
    <property type="match status" value="1"/>
</dbReference>
<accession>A0A7R8VFS7</accession>
<dbReference type="PANTHER" id="PTHR13191:SF0">
    <property type="entry name" value="RIBOSOMAL RNA-PROCESSING PROTEIN 7 HOMOLOG A-RELATED"/>
    <property type="match status" value="1"/>
</dbReference>
<dbReference type="InterPro" id="IPR040446">
    <property type="entry name" value="RRP7"/>
</dbReference>
<dbReference type="AlphaFoldDB" id="A0A7R8VFS7"/>
<reference evidence="4" key="1">
    <citation type="submission" date="2020-11" db="EMBL/GenBank/DDBJ databases">
        <authorList>
            <person name="Tran Van P."/>
        </authorList>
    </citation>
    <scope>NUCLEOTIDE SEQUENCE</scope>
</reference>
<dbReference type="EMBL" id="OA565424">
    <property type="protein sequence ID" value="CAD7196978.1"/>
    <property type="molecule type" value="Genomic_DNA"/>
</dbReference>
<evidence type="ECO:0000256" key="2">
    <source>
        <dbReference type="SAM" id="MobiDB-lite"/>
    </source>
</evidence>
<dbReference type="GO" id="GO:0006364">
    <property type="term" value="P:rRNA processing"/>
    <property type="evidence" value="ECO:0007669"/>
    <property type="project" value="TreeGrafter"/>
</dbReference>
<protein>
    <recommendedName>
        <fullName evidence="3">Ribosomal RNA-processing protein 7 C-terminal domain-containing protein</fullName>
    </recommendedName>
</protein>